<keyword evidence="1" id="KW-0812">Transmembrane</keyword>
<dbReference type="RefSeq" id="WP_244680933.1">
    <property type="nucleotide sequence ID" value="NZ_JALIRM010000002.1"/>
</dbReference>
<sequence length="137" mass="15796">MAEFKERNMLLRISWMFLLITGLGILIFGILVATFPKIAGPFDLELIRALGVATTGMGFFGTVITLKSYRRKESWAWFTLWFYPIFWTLHLAGGLPPGNDHIHQVVFIVISILGLILPFRHFFPRKHQNNKKIKVSH</sequence>
<comment type="caution">
    <text evidence="2">The sequence shown here is derived from an EMBL/GenBank/DDBJ whole genome shotgun (WGS) entry which is preliminary data.</text>
</comment>
<dbReference type="EMBL" id="JAUSUO010000002">
    <property type="protein sequence ID" value="MDQ0342502.1"/>
    <property type="molecule type" value="Genomic_DNA"/>
</dbReference>
<name>A0ABU0D270_9BACI</name>
<keyword evidence="1" id="KW-1133">Transmembrane helix</keyword>
<feature type="transmembrane region" description="Helical" evidence="1">
    <location>
        <begin position="101"/>
        <end position="123"/>
    </location>
</feature>
<keyword evidence="1" id="KW-0472">Membrane</keyword>
<dbReference type="Proteomes" id="UP001232343">
    <property type="component" value="Unassembled WGS sequence"/>
</dbReference>
<gene>
    <name evidence="2" type="ORF">J2S14_001314</name>
</gene>
<feature type="transmembrane region" description="Helical" evidence="1">
    <location>
        <begin position="12"/>
        <end position="34"/>
    </location>
</feature>
<keyword evidence="3" id="KW-1185">Reference proteome</keyword>
<organism evidence="2 3">
    <name type="scientific">Lederbergia wuyishanensis</name>
    <dbReference type="NCBI Taxonomy" id="1347903"/>
    <lineage>
        <taxon>Bacteria</taxon>
        <taxon>Bacillati</taxon>
        <taxon>Bacillota</taxon>
        <taxon>Bacilli</taxon>
        <taxon>Bacillales</taxon>
        <taxon>Bacillaceae</taxon>
        <taxon>Lederbergia</taxon>
    </lineage>
</organism>
<protein>
    <submittedName>
        <fullName evidence="2">Uncharacterized protein</fullName>
    </submittedName>
</protein>
<accession>A0ABU0D270</accession>
<evidence type="ECO:0000313" key="2">
    <source>
        <dbReference type="EMBL" id="MDQ0342502.1"/>
    </source>
</evidence>
<feature type="transmembrane region" description="Helical" evidence="1">
    <location>
        <begin position="46"/>
        <end position="66"/>
    </location>
</feature>
<evidence type="ECO:0000256" key="1">
    <source>
        <dbReference type="SAM" id="Phobius"/>
    </source>
</evidence>
<feature type="transmembrane region" description="Helical" evidence="1">
    <location>
        <begin position="75"/>
        <end position="95"/>
    </location>
</feature>
<reference evidence="2 3" key="1">
    <citation type="submission" date="2023-07" db="EMBL/GenBank/DDBJ databases">
        <title>Genomic Encyclopedia of Type Strains, Phase IV (KMG-IV): sequencing the most valuable type-strain genomes for metagenomic binning, comparative biology and taxonomic classification.</title>
        <authorList>
            <person name="Goeker M."/>
        </authorList>
    </citation>
    <scope>NUCLEOTIDE SEQUENCE [LARGE SCALE GENOMIC DNA]</scope>
    <source>
        <strain evidence="2 3">DSM 27848</strain>
    </source>
</reference>
<evidence type="ECO:0000313" key="3">
    <source>
        <dbReference type="Proteomes" id="UP001232343"/>
    </source>
</evidence>
<proteinExistence type="predicted"/>